<organism evidence="2 3">
    <name type="scientific">Araneus ventricosus</name>
    <name type="common">Orbweaver spider</name>
    <name type="synonym">Epeira ventricosa</name>
    <dbReference type="NCBI Taxonomy" id="182803"/>
    <lineage>
        <taxon>Eukaryota</taxon>
        <taxon>Metazoa</taxon>
        <taxon>Ecdysozoa</taxon>
        <taxon>Arthropoda</taxon>
        <taxon>Chelicerata</taxon>
        <taxon>Arachnida</taxon>
        <taxon>Araneae</taxon>
        <taxon>Araneomorphae</taxon>
        <taxon>Entelegynae</taxon>
        <taxon>Araneoidea</taxon>
        <taxon>Araneidae</taxon>
        <taxon>Araneus</taxon>
    </lineage>
</organism>
<accession>A0A4Y2AQI5</accession>
<keyword evidence="3" id="KW-1185">Reference proteome</keyword>
<evidence type="ECO:0000313" key="2">
    <source>
        <dbReference type="EMBL" id="GBL81284.1"/>
    </source>
</evidence>
<dbReference type="Gene3D" id="3.30.420.10">
    <property type="entry name" value="Ribonuclease H-like superfamily/Ribonuclease H"/>
    <property type="match status" value="1"/>
</dbReference>
<dbReference type="InterPro" id="IPR038717">
    <property type="entry name" value="Tc1-like_DDE_dom"/>
</dbReference>
<proteinExistence type="predicted"/>
<sequence length="325" mass="37430">MCARSGRSSSQVQDVGGSVMFPGGFSYYDLGPFTAVTTNMNQHVYFNILDDQVLPFSQHLHDEYALVTHIFQDDNSTIHRALKICDRFDEHSHTLMNLDCPVKSPDLNTIENLWDMLEQQVKRRTQHPRNLVDLRHQILSEWLKLDATYLQNLVDSLPNRIQAVIKSRGGVKGIFFWEHFNLQNQTSLRGHLCLAVFSLKDQFCSAWKFWPLGIVPQSSEWPLPILLNGIDYFLLIDLLWKKEKPLWNKSFLLLCGERSSELRPVGSWTLKSFLGLSIADSDSDKEAADMSFDHQRIKLSDQKTLEKMDDIIAHSSITTDDFTRN</sequence>
<dbReference type="Pfam" id="PF13358">
    <property type="entry name" value="DDE_3"/>
    <property type="match status" value="1"/>
</dbReference>
<reference evidence="2 3" key="1">
    <citation type="journal article" date="2019" name="Sci. Rep.">
        <title>Orb-weaving spider Araneus ventricosus genome elucidates the spidroin gene catalogue.</title>
        <authorList>
            <person name="Kono N."/>
            <person name="Nakamura H."/>
            <person name="Ohtoshi R."/>
            <person name="Moran D.A.P."/>
            <person name="Shinohara A."/>
            <person name="Yoshida Y."/>
            <person name="Fujiwara M."/>
            <person name="Mori M."/>
            <person name="Tomita M."/>
            <person name="Arakawa K."/>
        </authorList>
    </citation>
    <scope>NUCLEOTIDE SEQUENCE [LARGE SCALE GENOMIC DNA]</scope>
</reference>
<dbReference type="EMBL" id="BGPR01000025">
    <property type="protein sequence ID" value="GBL81284.1"/>
    <property type="molecule type" value="Genomic_DNA"/>
</dbReference>
<dbReference type="AlphaFoldDB" id="A0A4Y2AQI5"/>
<evidence type="ECO:0000259" key="1">
    <source>
        <dbReference type="Pfam" id="PF13358"/>
    </source>
</evidence>
<name>A0A4Y2AQI5_ARAVE</name>
<dbReference type="OrthoDB" id="6429669at2759"/>
<evidence type="ECO:0000313" key="3">
    <source>
        <dbReference type="Proteomes" id="UP000499080"/>
    </source>
</evidence>
<dbReference type="Proteomes" id="UP000499080">
    <property type="component" value="Unassembled WGS sequence"/>
</dbReference>
<gene>
    <name evidence="2" type="ORF">AVEN_143603_1</name>
</gene>
<dbReference type="InterPro" id="IPR036397">
    <property type="entry name" value="RNaseH_sf"/>
</dbReference>
<protein>
    <recommendedName>
        <fullName evidence="1">Tc1-like transposase DDE domain-containing protein</fullName>
    </recommendedName>
</protein>
<comment type="caution">
    <text evidence="2">The sequence shown here is derived from an EMBL/GenBank/DDBJ whole genome shotgun (WGS) entry which is preliminary data.</text>
</comment>
<feature type="domain" description="Tc1-like transposase DDE" evidence="1">
    <location>
        <begin position="68"/>
        <end position="127"/>
    </location>
</feature>
<dbReference type="GO" id="GO:0003676">
    <property type="term" value="F:nucleic acid binding"/>
    <property type="evidence" value="ECO:0007669"/>
    <property type="project" value="InterPro"/>
</dbReference>